<dbReference type="Pfam" id="PF00076">
    <property type="entry name" value="RRM_1"/>
    <property type="match status" value="1"/>
</dbReference>
<dbReference type="PANTHER" id="PTHR46528">
    <property type="entry name" value="PROTEIN SON"/>
    <property type="match status" value="1"/>
</dbReference>
<feature type="compositionally biased region" description="Acidic residues" evidence="2">
    <location>
        <begin position="775"/>
        <end position="788"/>
    </location>
</feature>
<feature type="compositionally biased region" description="Acidic residues" evidence="2">
    <location>
        <begin position="1095"/>
        <end position="1120"/>
    </location>
</feature>
<dbReference type="GO" id="GO:0051726">
    <property type="term" value="P:regulation of cell cycle"/>
    <property type="evidence" value="ECO:0007669"/>
    <property type="project" value="InterPro"/>
</dbReference>
<feature type="compositionally biased region" description="Basic and acidic residues" evidence="2">
    <location>
        <begin position="1267"/>
        <end position="1320"/>
    </location>
</feature>
<dbReference type="GO" id="GO:0043484">
    <property type="term" value="P:regulation of RNA splicing"/>
    <property type="evidence" value="ECO:0007669"/>
    <property type="project" value="InterPro"/>
</dbReference>
<feature type="compositionally biased region" description="Basic and acidic residues" evidence="2">
    <location>
        <begin position="12"/>
        <end position="34"/>
    </location>
</feature>
<keyword evidence="5" id="KW-1185">Reference proteome</keyword>
<feature type="compositionally biased region" description="Low complexity" evidence="2">
    <location>
        <begin position="44"/>
        <end position="94"/>
    </location>
</feature>
<dbReference type="GeneID" id="110489210"/>
<evidence type="ECO:0000256" key="2">
    <source>
        <dbReference type="SAM" id="MobiDB-lite"/>
    </source>
</evidence>
<sequence length="1453" mass="160277">MSHNYSYRRPPPAKDLRASAFDSPDHLHPGDHSHNVYRSSQEAPSHSTIPSYPSSSSRASAATESPYSFSLSQSDPYSSLSRSDPYSSSLSRSDQTLTLLSSCGLEPKDLSLLAEMPEELITVENLPRLLLEIRKKRATQQPPYPAMTSYPPAATSRPPTATPPPGRAWEQRDQSRSQPLDYPNPALPPSQLLPTEQAEPWQLDRHGNPMQYTRSRLEPVPVRVVDYHYGKETPRSYQTPMSTYNTAQGGSSNTWKPPNSSQPAVDYRYPPPPATDYRPRPDKDVPVVTIKMATSGKTPTKKAALDFHGEIPQTFPYSCSLCDITVLSEKCWFTHVNGTQHADGQLTLLQMYPEWDCRMQTARSGDDHTDRPRVEEKTGGPSHRSINYLGKPSSSGSRKNVDTKTKVTKGSGKVVCAKFTARCLNEDGLKDLINPFGEVVKVIMFPALAFVEMGSTDQAADIVKYYLSNPVTVKGGQVTFSVSSTFNFLQSSRVLSFSPVPPGKESAAWKRELLAVAEGFGPVEHSLFLPTQAFVEMTNALDAQKLVGHHTSKHLKIDEIHIKVAFSSEYNTLRTISERKSSDRKSSDRKSSDRDRKSSDRDRKSSDRKSSDRNRKSSDRKSSDRDRKSSDRKSSDRKSSDRKSEDRSKRKRTPSPRRRSLSPRRDSPISSKRRRSRERDSDRHIEQAKSNCGGKNRPKSPSKQSSSRSPRSLRSHTKERVSSEKVSPISTSTRSQPPTKNKTPSQSSTVMEKSKKAVDTIDQSKQETATHDSQEDGAMEACDMDSDIEGMAVYGEDGEENSDMGEEGEVGEGEEQEELQESAEDLIQEFKDLCEPRQKATSGTVDDAPTEELSATGSEQGKELSATGSEQGKELSATGSEQGKELSAPGSKQGKELSATGSEQGKELSATGSEQGKELSATGSEQGKELSAPVSEQRKELSATGSEQGKELSAPGSEQGKELSAPGSEQGKELSATGSEQGKELSAPGSEQGKELSAPGSEQGKELSATGSEQGKELSATGSEQGKELSATGSEQGKELSATGSEQGKELSATGSEQGKEFSAPGSEQGKELSATGSEQGKEMDGEDQKGDISYVDDEPDFPEDLENLITLDELEEDSSVDNQDNQSTDEIKSRSKSKPSGRDQTLGRVIYVKNLPRGFYTDSDFLKIVKGFGRVHRYFLLRNGEEGFIEMERSSDATKALRELRYDGCKLYGQKLIVLRSQKYKRLTTGWKPESDSKSDRKKDHMSTRSSSRIRSGRTSSHSKSAAKDDKTKEKDEETKEKDEETKEKDEETKEKDEETKEKDEETKEKDEETKEKTARQVCSEPAQHCDKEDRGASEGNIDKSSNGEDQKDAPVPAAEEEKQACSNEDNAETKMEDNVETRPDSIKTGMESSFQANNPVGREFIKPVIGYFCDLCQVIYVDEDEAKNQHCSSLRHYLKFMEHSGEDTASS</sequence>
<dbReference type="RefSeq" id="XP_036799317.1">
    <property type="nucleotide sequence ID" value="XM_036943422.1"/>
</dbReference>
<dbReference type="InterPro" id="IPR035979">
    <property type="entry name" value="RBD_domain_sf"/>
</dbReference>
<reference evidence="4" key="2">
    <citation type="submission" date="2025-08" db="UniProtKB">
        <authorList>
            <consortium name="Ensembl"/>
        </authorList>
    </citation>
    <scope>IDENTIFICATION</scope>
</reference>
<evidence type="ECO:0000259" key="3">
    <source>
        <dbReference type="PROSITE" id="PS50102"/>
    </source>
</evidence>
<feature type="compositionally biased region" description="Acidic residues" evidence="2">
    <location>
        <begin position="796"/>
        <end position="827"/>
    </location>
</feature>
<dbReference type="Ensembl" id="ENSOMYT00000084642.2">
    <property type="protein sequence ID" value="ENSOMYP00000077751.2"/>
    <property type="gene ID" value="ENSOMYG00000035939.2"/>
</dbReference>
<dbReference type="PANTHER" id="PTHR46528:SF1">
    <property type="entry name" value="PROTEIN SON"/>
    <property type="match status" value="1"/>
</dbReference>
<protein>
    <recommendedName>
        <fullName evidence="3">RRM domain-containing protein</fullName>
    </recommendedName>
</protein>
<dbReference type="OrthoDB" id="10072641at2759"/>
<feature type="compositionally biased region" description="Basic and acidic residues" evidence="2">
    <location>
        <begin position="1373"/>
        <end position="1387"/>
    </location>
</feature>
<feature type="compositionally biased region" description="Basic and acidic residues" evidence="2">
    <location>
        <begin position="364"/>
        <end position="378"/>
    </location>
</feature>
<feature type="compositionally biased region" description="Basic and acidic residues" evidence="2">
    <location>
        <begin position="1329"/>
        <end position="1338"/>
    </location>
</feature>
<feature type="compositionally biased region" description="Basic and acidic residues" evidence="2">
    <location>
        <begin position="1234"/>
        <end position="1248"/>
    </location>
</feature>
<gene>
    <name evidence="4" type="primary">matr3l1.1</name>
</gene>
<dbReference type="Proteomes" id="UP000694395">
    <property type="component" value="Chromosome 14"/>
</dbReference>
<feature type="region of interest" description="Disordered" evidence="2">
    <location>
        <begin position="362"/>
        <end position="404"/>
    </location>
</feature>
<dbReference type="InterPro" id="IPR000504">
    <property type="entry name" value="RRM_dom"/>
</dbReference>
<dbReference type="CTD" id="556124"/>
<dbReference type="InterPro" id="IPR012677">
    <property type="entry name" value="Nucleotide-bd_a/b_plait_sf"/>
</dbReference>
<accession>A0A8C7T7X7</accession>
<dbReference type="InterPro" id="IPR003604">
    <property type="entry name" value="Matrin/U1-like-C_Znf_C2H2"/>
</dbReference>
<feature type="compositionally biased region" description="Low complexity" evidence="2">
    <location>
        <begin position="699"/>
        <end position="710"/>
    </location>
</feature>
<evidence type="ECO:0000313" key="4">
    <source>
        <dbReference type="Ensembl" id="ENSOMYP00000077751.2"/>
    </source>
</evidence>
<dbReference type="InterPro" id="IPR032922">
    <property type="entry name" value="SON"/>
</dbReference>
<dbReference type="KEGG" id="omy:110489210"/>
<feature type="compositionally biased region" description="Basic and acidic residues" evidence="2">
    <location>
        <begin position="828"/>
        <end position="838"/>
    </location>
</feature>
<dbReference type="Gene3D" id="3.30.70.330">
    <property type="match status" value="3"/>
</dbReference>
<evidence type="ECO:0000256" key="1">
    <source>
        <dbReference type="PROSITE-ProRule" id="PRU00176"/>
    </source>
</evidence>
<dbReference type="PROSITE" id="PS50102">
    <property type="entry name" value="RRM"/>
    <property type="match status" value="1"/>
</dbReference>
<feature type="region of interest" description="Disordered" evidence="2">
    <location>
        <begin position="233"/>
        <end position="265"/>
    </location>
</feature>
<feature type="domain" description="RRM" evidence="3">
    <location>
        <begin position="1149"/>
        <end position="1224"/>
    </location>
</feature>
<dbReference type="GO" id="GO:0003723">
    <property type="term" value="F:RNA binding"/>
    <property type="evidence" value="ECO:0007669"/>
    <property type="project" value="UniProtKB-UniRule"/>
</dbReference>
<feature type="region of interest" description="Disordered" evidence="2">
    <location>
        <begin position="1229"/>
        <end position="1396"/>
    </location>
</feature>
<feature type="region of interest" description="Disordered" evidence="2">
    <location>
        <begin position="576"/>
        <end position="1143"/>
    </location>
</feature>
<reference evidence="4" key="1">
    <citation type="submission" date="2020-07" db="EMBL/GenBank/DDBJ databases">
        <title>A long reads based de novo assembly of the rainbow trout Arlee double haploid line genome.</title>
        <authorList>
            <person name="Gao G."/>
            <person name="Palti Y."/>
        </authorList>
    </citation>
    <scope>NUCLEOTIDE SEQUENCE [LARGE SCALE GENOMIC DNA]</scope>
</reference>
<keyword evidence="1" id="KW-0694">RNA-binding</keyword>
<proteinExistence type="predicted"/>
<dbReference type="GO" id="GO:0008270">
    <property type="term" value="F:zinc ion binding"/>
    <property type="evidence" value="ECO:0007669"/>
    <property type="project" value="InterPro"/>
</dbReference>
<dbReference type="SMART" id="SM00451">
    <property type="entry name" value="ZnF_U1"/>
    <property type="match status" value="2"/>
</dbReference>
<dbReference type="SUPFAM" id="SSF54928">
    <property type="entry name" value="RNA-binding domain, RBD"/>
    <property type="match status" value="3"/>
</dbReference>
<organism evidence="4 5">
    <name type="scientific">Oncorhynchus mykiss</name>
    <name type="common">Rainbow trout</name>
    <name type="synonym">Salmo gairdneri</name>
    <dbReference type="NCBI Taxonomy" id="8022"/>
    <lineage>
        <taxon>Eukaryota</taxon>
        <taxon>Metazoa</taxon>
        <taxon>Chordata</taxon>
        <taxon>Craniata</taxon>
        <taxon>Vertebrata</taxon>
        <taxon>Euteleostomi</taxon>
        <taxon>Actinopterygii</taxon>
        <taxon>Neopterygii</taxon>
        <taxon>Teleostei</taxon>
        <taxon>Protacanthopterygii</taxon>
        <taxon>Salmoniformes</taxon>
        <taxon>Salmonidae</taxon>
        <taxon>Salmoninae</taxon>
        <taxon>Oncorhynchus</taxon>
    </lineage>
</organism>
<dbReference type="GeneTree" id="ENSGT01030000235165"/>
<name>A0A8C7T7X7_ONCMY</name>
<feature type="region of interest" description="Disordered" evidence="2">
    <location>
        <begin position="137"/>
        <end position="192"/>
    </location>
</feature>
<feature type="compositionally biased region" description="Basic and acidic residues" evidence="2">
    <location>
        <begin position="677"/>
        <end position="687"/>
    </location>
</feature>
<dbReference type="SMART" id="SM00360">
    <property type="entry name" value="RRM"/>
    <property type="match status" value="2"/>
</dbReference>
<feature type="compositionally biased region" description="Basic and acidic residues" evidence="2">
    <location>
        <begin position="576"/>
        <end position="648"/>
    </location>
</feature>
<reference evidence="4" key="3">
    <citation type="submission" date="2025-09" db="UniProtKB">
        <authorList>
            <consortium name="Ensembl"/>
        </authorList>
    </citation>
    <scope>IDENTIFICATION</scope>
</reference>
<feature type="compositionally biased region" description="Basic and acidic residues" evidence="2">
    <location>
        <begin position="752"/>
        <end position="774"/>
    </location>
</feature>
<feature type="compositionally biased region" description="Polar residues" evidence="2">
    <location>
        <begin position="235"/>
        <end position="263"/>
    </location>
</feature>
<feature type="region of interest" description="Disordered" evidence="2">
    <location>
        <begin position="1"/>
        <end position="94"/>
    </location>
</feature>
<feature type="compositionally biased region" description="Basic and acidic residues" evidence="2">
    <location>
        <begin position="1080"/>
        <end position="1091"/>
    </location>
</feature>
<evidence type="ECO:0000313" key="5">
    <source>
        <dbReference type="Proteomes" id="UP000694395"/>
    </source>
</evidence>
<feature type="compositionally biased region" description="Low complexity" evidence="2">
    <location>
        <begin position="1249"/>
        <end position="1264"/>
    </location>
</feature>
<feature type="compositionally biased region" description="Polar residues" evidence="2">
    <location>
        <begin position="724"/>
        <end position="751"/>
    </location>
</feature>
<feature type="compositionally biased region" description="Basic residues" evidence="2">
    <location>
        <begin position="649"/>
        <end position="662"/>
    </location>
</feature>